<evidence type="ECO:0000256" key="1">
    <source>
        <dbReference type="SAM" id="MobiDB-lite"/>
    </source>
</evidence>
<organism evidence="2">
    <name type="scientific">Cyprinus carpio</name>
    <name type="common">Common carp</name>
    <dbReference type="NCBI Taxonomy" id="7962"/>
    <lineage>
        <taxon>Eukaryota</taxon>
        <taxon>Metazoa</taxon>
        <taxon>Chordata</taxon>
        <taxon>Craniata</taxon>
        <taxon>Vertebrata</taxon>
        <taxon>Euteleostomi</taxon>
        <taxon>Actinopterygii</taxon>
        <taxon>Neopterygii</taxon>
        <taxon>Teleostei</taxon>
        <taxon>Ostariophysi</taxon>
        <taxon>Cypriniformes</taxon>
        <taxon>Cyprinidae</taxon>
        <taxon>Cyprininae</taxon>
        <taxon>Cyprinus</taxon>
    </lineage>
</organism>
<protein>
    <submittedName>
        <fullName evidence="2">Uncharacterized protein LOC109098361</fullName>
    </submittedName>
</protein>
<proteinExistence type="predicted"/>
<dbReference type="GeneID" id="109098361"/>
<reference evidence="2" key="1">
    <citation type="submission" date="2025-08" db="UniProtKB">
        <authorList>
            <consortium name="RefSeq"/>
        </authorList>
    </citation>
    <scope>IDENTIFICATION</scope>
    <source>
        <tissue evidence="2">Muscle</tissue>
    </source>
</reference>
<feature type="region of interest" description="Disordered" evidence="1">
    <location>
        <begin position="222"/>
        <end position="243"/>
    </location>
</feature>
<name>A0A9Q9WN14_CYPCA</name>
<gene>
    <name evidence="2" type="primary">LOC109098361</name>
</gene>
<dbReference type="RefSeq" id="XP_042586379.1">
    <property type="nucleotide sequence ID" value="XM_042730445.1"/>
</dbReference>
<feature type="compositionally biased region" description="Basic and acidic residues" evidence="1">
    <location>
        <begin position="226"/>
        <end position="236"/>
    </location>
</feature>
<dbReference type="AlphaFoldDB" id="A0A9Q9WN14"/>
<dbReference type="Proteomes" id="UP001155660">
    <property type="component" value="Chromosome B9"/>
</dbReference>
<dbReference type="KEGG" id="ccar:109098361"/>
<sequence length="243" mass="27318">MGMHHSCGEISPYDNNSPVLSEWFHPSGLEHQSPTNLQHALERNNTVNFCLSPSEAGAGETIHDNARIWRTRHALLSGLHDKLLTGSDGHLYRHASSDVFYDDDNDMKPVHETQTSHTNVFAEGKAHLQVTSADGSPLSSPRHHMHPIASSRWTEFISNHRRWWFLVKKKTELLPCAFRAAACHFLSGRGVTRAIQELRSGAASRLAHREVANMATPVIRQHRHTSRDYGVKHADYTDSSPKN</sequence>
<evidence type="ECO:0000313" key="2">
    <source>
        <dbReference type="RefSeq" id="XP_042586379.1"/>
    </source>
</evidence>
<accession>A0A9Q9WN14</accession>